<keyword evidence="4" id="KW-0808">Transferase</keyword>
<keyword evidence="10" id="KW-1133">Transmembrane helix</keyword>
<evidence type="ECO:0000256" key="7">
    <source>
        <dbReference type="ARBA" id="ARBA00022741"/>
    </source>
</evidence>
<evidence type="ECO:0000256" key="5">
    <source>
        <dbReference type="ARBA" id="ARBA00022692"/>
    </source>
</evidence>
<comment type="caution">
    <text evidence="18">The sequence shown here is derived from an EMBL/GenBank/DDBJ whole genome shotgun (WGS) entry which is preliminary data.</text>
</comment>
<reference evidence="18 19" key="1">
    <citation type="submission" date="2019-06" db="EMBL/GenBank/DDBJ databases">
        <title>Sorghum-associated microbial communities from plants grown in Nebraska, USA.</title>
        <authorList>
            <person name="Schachtman D."/>
        </authorList>
    </citation>
    <scope>NUCLEOTIDE SEQUENCE [LARGE SCALE GENOMIC DNA]</scope>
    <source>
        <strain evidence="18 19">2482</strain>
    </source>
</reference>
<evidence type="ECO:0000256" key="6">
    <source>
        <dbReference type="ARBA" id="ARBA00022729"/>
    </source>
</evidence>
<evidence type="ECO:0000313" key="19">
    <source>
        <dbReference type="Proteomes" id="UP000319671"/>
    </source>
</evidence>
<keyword evidence="14" id="KW-0675">Receptor</keyword>
<keyword evidence="11" id="KW-0472">Membrane</keyword>
<keyword evidence="8" id="KW-0418">Kinase</keyword>
<dbReference type="InterPro" id="IPR003343">
    <property type="entry name" value="Big_2"/>
</dbReference>
<keyword evidence="5" id="KW-0812">Transmembrane</keyword>
<feature type="chain" id="PRO_5021997069" description="receptor protein-tyrosine kinase" evidence="16">
    <location>
        <begin position="29"/>
        <end position="368"/>
    </location>
</feature>
<evidence type="ECO:0000256" key="15">
    <source>
        <dbReference type="ARBA" id="ARBA00023180"/>
    </source>
</evidence>
<evidence type="ECO:0000256" key="9">
    <source>
        <dbReference type="ARBA" id="ARBA00022840"/>
    </source>
</evidence>
<evidence type="ECO:0000256" key="16">
    <source>
        <dbReference type="SAM" id="SignalP"/>
    </source>
</evidence>
<dbReference type="AlphaFoldDB" id="A0A561CGX7"/>
<feature type="domain" description="BIG2" evidence="17">
    <location>
        <begin position="276"/>
        <end position="357"/>
    </location>
</feature>
<dbReference type="Pfam" id="PF02368">
    <property type="entry name" value="Big_2"/>
    <property type="match status" value="1"/>
</dbReference>
<dbReference type="GO" id="GO:0005886">
    <property type="term" value="C:plasma membrane"/>
    <property type="evidence" value="ECO:0007669"/>
    <property type="project" value="UniProtKB-SubCell"/>
</dbReference>
<sequence length="368" mass="37028">MKNNVRKLSYLVLILVFLFTLMPSFAKAQEPVQTASEFYYTGGVQAWTVPQSGTYRLETWGAQGGRSSFWDMLEGGKGGYSSADFQLTSGQTLYIFVGGKGEDGQDSSMRNYIGGWNGGGNSIADPGCNSGGAGGGASDIRIGGLSLNNRIIIAGGGGGSGGDLGGAGGGANQIGGSSGSATGGTLIEGGTGSYQGSLGQGGGGPEYANGNTNWHAGGGGGGYYGGGAGRDTSSSGGAGGSGFVNTNFASNIHGESGIQFGNGMARITPLNTQQVDLTKIIVSERSVSLPLGGETQLNVTAYYSDGSTKNITSLATFKSSNSSILNVNSTGLINAVGIGTADITITYKEKISTGTTKMISSRIKGTVY</sequence>
<keyword evidence="15" id="KW-0325">Glycoprotein</keyword>
<evidence type="ECO:0000256" key="10">
    <source>
        <dbReference type="ARBA" id="ARBA00022989"/>
    </source>
</evidence>
<evidence type="ECO:0000256" key="14">
    <source>
        <dbReference type="ARBA" id="ARBA00023170"/>
    </source>
</evidence>
<comment type="subcellular location">
    <subcellularLocation>
        <location evidence="1">Cell membrane</location>
        <topology evidence="1">Single-pass type I membrane protein</topology>
    </subcellularLocation>
</comment>
<dbReference type="InterPro" id="IPR055163">
    <property type="entry name" value="ALK/LTK-like_GRD"/>
</dbReference>
<dbReference type="GO" id="GO:0004714">
    <property type="term" value="F:transmembrane receptor protein tyrosine kinase activity"/>
    <property type="evidence" value="ECO:0007669"/>
    <property type="project" value="UniProtKB-EC"/>
</dbReference>
<evidence type="ECO:0000256" key="12">
    <source>
        <dbReference type="ARBA" id="ARBA00023137"/>
    </source>
</evidence>
<evidence type="ECO:0000256" key="2">
    <source>
        <dbReference type="ARBA" id="ARBA00011902"/>
    </source>
</evidence>
<keyword evidence="3" id="KW-1003">Cell membrane</keyword>
<keyword evidence="19" id="KW-1185">Reference proteome</keyword>
<keyword evidence="6 16" id="KW-0732">Signal</keyword>
<evidence type="ECO:0000256" key="3">
    <source>
        <dbReference type="ARBA" id="ARBA00022475"/>
    </source>
</evidence>
<keyword evidence="12" id="KW-0829">Tyrosine-protein kinase</keyword>
<dbReference type="SUPFAM" id="SSF49373">
    <property type="entry name" value="Invasin/intimin cell-adhesion fragments"/>
    <property type="match status" value="1"/>
</dbReference>
<gene>
    <name evidence="18" type="ORF">FB550_12359</name>
</gene>
<dbReference type="Proteomes" id="UP000319671">
    <property type="component" value="Unassembled WGS sequence"/>
</dbReference>
<evidence type="ECO:0000259" key="17">
    <source>
        <dbReference type="SMART" id="SM00635"/>
    </source>
</evidence>
<organism evidence="18 19">
    <name type="scientific">Neobacillus bataviensis</name>
    <dbReference type="NCBI Taxonomy" id="220685"/>
    <lineage>
        <taxon>Bacteria</taxon>
        <taxon>Bacillati</taxon>
        <taxon>Bacillota</taxon>
        <taxon>Bacilli</taxon>
        <taxon>Bacillales</taxon>
        <taxon>Bacillaceae</taxon>
        <taxon>Neobacillus</taxon>
    </lineage>
</organism>
<evidence type="ECO:0000256" key="8">
    <source>
        <dbReference type="ARBA" id="ARBA00022777"/>
    </source>
</evidence>
<evidence type="ECO:0000256" key="13">
    <source>
        <dbReference type="ARBA" id="ARBA00023157"/>
    </source>
</evidence>
<dbReference type="Pfam" id="PF12810">
    <property type="entry name" value="ALK_LTK_GRD"/>
    <property type="match status" value="1"/>
</dbReference>
<feature type="signal peptide" evidence="16">
    <location>
        <begin position="1"/>
        <end position="28"/>
    </location>
</feature>
<dbReference type="Gene3D" id="2.60.40.1080">
    <property type="match status" value="1"/>
</dbReference>
<keyword evidence="9" id="KW-0067">ATP-binding</keyword>
<dbReference type="InterPro" id="IPR008964">
    <property type="entry name" value="Invasin/intimin_cell_adhesion"/>
</dbReference>
<proteinExistence type="predicted"/>
<protein>
    <recommendedName>
        <fullName evidence="2">receptor protein-tyrosine kinase</fullName>
        <ecNumber evidence="2">2.7.10.1</ecNumber>
    </recommendedName>
</protein>
<dbReference type="SMART" id="SM00635">
    <property type="entry name" value="BID_2"/>
    <property type="match status" value="1"/>
</dbReference>
<dbReference type="EC" id="2.7.10.1" evidence="2"/>
<evidence type="ECO:0000256" key="4">
    <source>
        <dbReference type="ARBA" id="ARBA00022679"/>
    </source>
</evidence>
<evidence type="ECO:0000256" key="11">
    <source>
        <dbReference type="ARBA" id="ARBA00023136"/>
    </source>
</evidence>
<dbReference type="GO" id="GO:0005524">
    <property type="term" value="F:ATP binding"/>
    <property type="evidence" value="ECO:0007669"/>
    <property type="project" value="UniProtKB-KW"/>
</dbReference>
<dbReference type="EMBL" id="VIVN01000023">
    <property type="protein sequence ID" value="TWD90237.1"/>
    <property type="molecule type" value="Genomic_DNA"/>
</dbReference>
<dbReference type="RefSeq" id="WP_144568336.1">
    <property type="nucleotide sequence ID" value="NZ_VIVN01000023.1"/>
</dbReference>
<accession>A0A561CGX7</accession>
<keyword evidence="7" id="KW-0547">Nucleotide-binding</keyword>
<evidence type="ECO:0000256" key="1">
    <source>
        <dbReference type="ARBA" id="ARBA00004251"/>
    </source>
</evidence>
<evidence type="ECO:0000313" key="18">
    <source>
        <dbReference type="EMBL" id="TWD90237.1"/>
    </source>
</evidence>
<name>A0A561CGX7_9BACI</name>
<keyword evidence="13" id="KW-1015">Disulfide bond</keyword>